<accession>A0A9D3V344</accession>
<feature type="transmembrane region" description="Helical" evidence="7">
    <location>
        <begin position="329"/>
        <end position="346"/>
    </location>
</feature>
<dbReference type="GO" id="GO:0016020">
    <property type="term" value="C:membrane"/>
    <property type="evidence" value="ECO:0007669"/>
    <property type="project" value="UniProtKB-SubCell"/>
</dbReference>
<dbReference type="GO" id="GO:0080115">
    <property type="term" value="F:myosin XI tail binding"/>
    <property type="evidence" value="ECO:0007669"/>
    <property type="project" value="UniProtKB-ARBA"/>
</dbReference>
<evidence type="ECO:0000256" key="6">
    <source>
        <dbReference type="SAM" id="MobiDB-lite"/>
    </source>
</evidence>
<proteinExistence type="predicted"/>
<dbReference type="PANTHER" id="PTHR31448">
    <property type="entry name" value="MYOSIN-BINDING PROTEIN 2"/>
    <property type="match status" value="1"/>
</dbReference>
<dbReference type="Pfam" id="PF04576">
    <property type="entry name" value="Zein-binding"/>
    <property type="match status" value="1"/>
</dbReference>
<feature type="domain" description="GTD-binding" evidence="8">
    <location>
        <begin position="40"/>
        <end position="138"/>
    </location>
</feature>
<feature type="compositionally biased region" description="Basic and acidic residues" evidence="6">
    <location>
        <begin position="229"/>
        <end position="239"/>
    </location>
</feature>
<dbReference type="InterPro" id="IPR039306">
    <property type="entry name" value="MYOB"/>
</dbReference>
<protein>
    <recommendedName>
        <fullName evidence="8">GTD-binding domain-containing protein</fullName>
    </recommendedName>
</protein>
<evidence type="ECO:0000256" key="3">
    <source>
        <dbReference type="ARBA" id="ARBA00022989"/>
    </source>
</evidence>
<comment type="subcellular location">
    <subcellularLocation>
        <location evidence="1">Membrane</location>
        <topology evidence="1">Single-pass membrane protein</topology>
    </subcellularLocation>
</comment>
<evidence type="ECO:0000256" key="5">
    <source>
        <dbReference type="SAM" id="Coils"/>
    </source>
</evidence>
<organism evidence="9 10">
    <name type="scientific">Gossypium stocksii</name>
    <dbReference type="NCBI Taxonomy" id="47602"/>
    <lineage>
        <taxon>Eukaryota</taxon>
        <taxon>Viridiplantae</taxon>
        <taxon>Streptophyta</taxon>
        <taxon>Embryophyta</taxon>
        <taxon>Tracheophyta</taxon>
        <taxon>Spermatophyta</taxon>
        <taxon>Magnoliopsida</taxon>
        <taxon>eudicotyledons</taxon>
        <taxon>Gunneridae</taxon>
        <taxon>Pentapetalae</taxon>
        <taxon>rosids</taxon>
        <taxon>malvids</taxon>
        <taxon>Malvales</taxon>
        <taxon>Malvaceae</taxon>
        <taxon>Malvoideae</taxon>
        <taxon>Gossypium</taxon>
    </lineage>
</organism>
<keyword evidence="2 7" id="KW-0812">Transmembrane</keyword>
<keyword evidence="5" id="KW-0175">Coiled coil</keyword>
<feature type="region of interest" description="Disordered" evidence="6">
    <location>
        <begin position="224"/>
        <end position="283"/>
    </location>
</feature>
<dbReference type="Proteomes" id="UP000828251">
    <property type="component" value="Unassembled WGS sequence"/>
</dbReference>
<name>A0A9D3V344_9ROSI</name>
<dbReference type="PROSITE" id="PS51775">
    <property type="entry name" value="GTD_BINDING"/>
    <property type="match status" value="1"/>
</dbReference>
<keyword evidence="3 7" id="KW-1133">Transmembrane helix</keyword>
<dbReference type="EMBL" id="JAIQCV010000009">
    <property type="protein sequence ID" value="KAH1067187.1"/>
    <property type="molecule type" value="Genomic_DNA"/>
</dbReference>
<dbReference type="PANTHER" id="PTHR31448:SF39">
    <property type="entry name" value="MYOSIN-BINDING PROTEIN 4-RELATED"/>
    <property type="match status" value="1"/>
</dbReference>
<feature type="coiled-coil region" evidence="5">
    <location>
        <begin position="292"/>
        <end position="319"/>
    </location>
</feature>
<dbReference type="InterPro" id="IPR007656">
    <property type="entry name" value="GTD-bd"/>
</dbReference>
<evidence type="ECO:0000259" key="8">
    <source>
        <dbReference type="PROSITE" id="PS51775"/>
    </source>
</evidence>
<comment type="caution">
    <text evidence="9">The sequence shown here is derived from an EMBL/GenBank/DDBJ whole genome shotgun (WGS) entry which is preliminary data.</text>
</comment>
<reference evidence="9 10" key="1">
    <citation type="journal article" date="2021" name="Plant Biotechnol. J.">
        <title>Multi-omics assisted identification of the key and species-specific regulatory components of drought-tolerant mechanisms in Gossypium stocksii.</title>
        <authorList>
            <person name="Yu D."/>
            <person name="Ke L."/>
            <person name="Zhang D."/>
            <person name="Wu Y."/>
            <person name="Sun Y."/>
            <person name="Mei J."/>
            <person name="Sun J."/>
            <person name="Sun Y."/>
        </authorList>
    </citation>
    <scope>NUCLEOTIDE SEQUENCE [LARGE SCALE GENOMIC DNA]</scope>
    <source>
        <strain evidence="10">cv. E1</strain>
        <tissue evidence="9">Leaf</tissue>
    </source>
</reference>
<dbReference type="OrthoDB" id="1047602at2759"/>
<sequence length="347" mass="39658">MSTTKYERDWVCFTKSFEKSEFDILGPLNESTFSEIEGEDSVKRLKRQVEHYQKCMDGLYKELEEERNASAIAANQAMAMITRLQEEKSNLQMEGLHYLRMMEEQAEYDGDALDKANDLLAEREKELQDLEAELEFYRLNFTDERQIENLTGASINLSNGHASTETTSTFSVKDDIKFPSKTMFPDSDIPIAKSAWSEFEDEKLYISERLRDLERKVSKFTHHGTLPHISDRERLDEAANRGQHQQESLDESAPSQELSNTSVSEDQVDSKGNGHMVSNGQKGFENCNETSLASVENEISDLNEKLEVLVADYKFLENSSFSSSSSPSTSLYAFFFFVLLSFLFNLC</sequence>
<evidence type="ECO:0000256" key="7">
    <source>
        <dbReference type="SAM" id="Phobius"/>
    </source>
</evidence>
<evidence type="ECO:0000256" key="1">
    <source>
        <dbReference type="ARBA" id="ARBA00004167"/>
    </source>
</evidence>
<keyword evidence="4 7" id="KW-0472">Membrane</keyword>
<evidence type="ECO:0000256" key="2">
    <source>
        <dbReference type="ARBA" id="ARBA00022692"/>
    </source>
</evidence>
<feature type="compositionally biased region" description="Polar residues" evidence="6">
    <location>
        <begin position="253"/>
        <end position="265"/>
    </location>
</feature>
<evidence type="ECO:0000256" key="4">
    <source>
        <dbReference type="ARBA" id="ARBA00023136"/>
    </source>
</evidence>
<dbReference type="AlphaFoldDB" id="A0A9D3V344"/>
<gene>
    <name evidence="9" type="ORF">J1N35_032174</name>
</gene>
<keyword evidence="10" id="KW-1185">Reference proteome</keyword>
<evidence type="ECO:0000313" key="9">
    <source>
        <dbReference type="EMBL" id="KAH1067187.1"/>
    </source>
</evidence>
<feature type="coiled-coil region" evidence="5">
    <location>
        <begin position="42"/>
        <end position="147"/>
    </location>
</feature>
<evidence type="ECO:0000313" key="10">
    <source>
        <dbReference type="Proteomes" id="UP000828251"/>
    </source>
</evidence>